<dbReference type="PANTHER" id="PTHR10098:SF108">
    <property type="entry name" value="TETRATRICOPEPTIDE REPEAT PROTEIN 28"/>
    <property type="match status" value="1"/>
</dbReference>
<evidence type="ECO:0000313" key="6">
    <source>
        <dbReference type="Proteomes" id="UP000323994"/>
    </source>
</evidence>
<feature type="transmembrane region" description="Helical" evidence="2">
    <location>
        <begin position="896"/>
        <end position="916"/>
    </location>
</feature>
<feature type="signal peptide" evidence="3">
    <location>
        <begin position="1"/>
        <end position="23"/>
    </location>
</feature>
<gene>
    <name evidence="5" type="ORF">FEM33_14085</name>
</gene>
<organism evidence="5 6">
    <name type="scientific">Dyadobacter flavalbus</name>
    <dbReference type="NCBI Taxonomy" id="2579942"/>
    <lineage>
        <taxon>Bacteria</taxon>
        <taxon>Pseudomonadati</taxon>
        <taxon>Bacteroidota</taxon>
        <taxon>Cytophagia</taxon>
        <taxon>Cytophagales</taxon>
        <taxon>Spirosomataceae</taxon>
        <taxon>Dyadobacter</taxon>
    </lineage>
</organism>
<dbReference type="InterPro" id="IPR011990">
    <property type="entry name" value="TPR-like_helical_dom_sf"/>
</dbReference>
<feature type="repeat" description="TPR" evidence="1">
    <location>
        <begin position="72"/>
        <end position="105"/>
    </location>
</feature>
<evidence type="ECO:0000256" key="3">
    <source>
        <dbReference type="SAM" id="SignalP"/>
    </source>
</evidence>
<proteinExistence type="predicted"/>
<feature type="repeat" description="TPR" evidence="1">
    <location>
        <begin position="317"/>
        <end position="350"/>
    </location>
</feature>
<keyword evidence="2" id="KW-0812">Transmembrane</keyword>
<sequence>MYKLFVLLNLLPCLCLWKQQVNAQCLSNSEFRQLLKRIEENTTVPDNENLEQLLLLQQSYLKCNLVKDSIYARILHRTGGIYSKTGDIEKAILFTKEAIAVNRNSKKADVSFLANSYFNLGTFYSRIYHYGYTHRSLDECVAISKKFPSKYFLAFMAYEQKAYLFFQTGDYEKGIETADEGILFARKIKDVPAEGALLCQKAQAQIELKDSENAEINIQKAISIFHGNAMYSNRLATAYAVYAQFMKKNGNDKTAVKYYLESYKLNELTGNWAQCSRDMLNLGYLYDSNLHDTSKALNAYEKGMQMADKSKDDYQKSGLFINMGFLYHRQKDLDQALRFYQKALNVLPVHFTNTSITSNPDPKMLMLVSNDYFISTLLSNKAEALLDLYKIRKDKMLLKTALETFRLADKAVDLMRWKQYGEQSKLHWREKTNRMYEHAIEACYLFNDVQLAFFFMEKSRAVLLNDQLNELGASAKLPIQESEKEYKFRAAVINAQQKWTTSTIDKTENEKMQAEFLNAKTNFDHYIKTLEQKYPAYYQYKYSSEVPDLNTLQKYLSTAKASFVHYFMNDSVTYMLKVTARDAELVKLTKEQFDPCSIDDFTQMCSEKQTLINHYNDFAFLSNKLYKSLVQPLKLQTRKVIICADHFLIPFEAFSKDKTGKALLLKDHVFNYVYSAGYLLKDFGNIPAKGNFAGFAPSGYQQHLKVTDLKNAAFSLEKAAGFYHRTRLFTNEEATKSNFIHNIRKYNIVNVFSHAKADKNWSEPMLYMQDSVIRLSELQLLNHQVATRLVILSACETNAGKSAAGEGIYSLARGFTMAGIPSIAATLWKADEQAIYDISIHFHKYLAQGLSKDKALQKAKIDFIAANNIEKSLPYYWANLILIGNPEPINLAGNSILAWLIPVLIALVILSAIIFYKSIYYRENKRYHQVFTKSKIPNGSLFK</sequence>
<dbReference type="PROSITE" id="PS50293">
    <property type="entry name" value="TPR_REGION"/>
    <property type="match status" value="1"/>
</dbReference>
<accession>A0A5M8QT02</accession>
<evidence type="ECO:0000259" key="4">
    <source>
        <dbReference type="Pfam" id="PF12770"/>
    </source>
</evidence>
<keyword evidence="3" id="KW-0732">Signal</keyword>
<dbReference type="Proteomes" id="UP000323994">
    <property type="component" value="Unassembled WGS sequence"/>
</dbReference>
<protein>
    <submittedName>
        <fullName evidence="5">CHAT domain-containing protein</fullName>
    </submittedName>
</protein>
<dbReference type="SMART" id="SM00028">
    <property type="entry name" value="TPR"/>
    <property type="match status" value="5"/>
</dbReference>
<keyword evidence="6" id="KW-1185">Reference proteome</keyword>
<dbReference type="InterPro" id="IPR019734">
    <property type="entry name" value="TPR_rpt"/>
</dbReference>
<dbReference type="PROSITE" id="PS50005">
    <property type="entry name" value="TPR"/>
    <property type="match status" value="2"/>
</dbReference>
<keyword evidence="2" id="KW-0472">Membrane</keyword>
<dbReference type="InterPro" id="IPR024983">
    <property type="entry name" value="CHAT_dom"/>
</dbReference>
<dbReference type="EMBL" id="VBSN01000038">
    <property type="protein sequence ID" value="KAA6439385.1"/>
    <property type="molecule type" value="Genomic_DNA"/>
</dbReference>
<reference evidence="5 6" key="1">
    <citation type="submission" date="2019-05" db="EMBL/GenBank/DDBJ databases">
        <authorList>
            <person name="Qu J.-H."/>
        </authorList>
    </citation>
    <scope>NUCLEOTIDE SEQUENCE [LARGE SCALE GENOMIC DNA]</scope>
    <source>
        <strain evidence="5 6">NS28</strain>
    </source>
</reference>
<name>A0A5M8QT02_9BACT</name>
<dbReference type="SUPFAM" id="SSF48452">
    <property type="entry name" value="TPR-like"/>
    <property type="match status" value="2"/>
</dbReference>
<dbReference type="Pfam" id="PF13181">
    <property type="entry name" value="TPR_8"/>
    <property type="match status" value="3"/>
</dbReference>
<keyword evidence="1" id="KW-0802">TPR repeat</keyword>
<evidence type="ECO:0000256" key="2">
    <source>
        <dbReference type="SAM" id="Phobius"/>
    </source>
</evidence>
<keyword evidence="2" id="KW-1133">Transmembrane helix</keyword>
<dbReference type="Gene3D" id="1.25.40.10">
    <property type="entry name" value="Tetratricopeptide repeat domain"/>
    <property type="match status" value="2"/>
</dbReference>
<dbReference type="Pfam" id="PF12770">
    <property type="entry name" value="CHAT"/>
    <property type="match status" value="1"/>
</dbReference>
<dbReference type="AlphaFoldDB" id="A0A5M8QT02"/>
<feature type="domain" description="CHAT" evidence="4">
    <location>
        <begin position="622"/>
        <end position="885"/>
    </location>
</feature>
<feature type="chain" id="PRO_5024398772" evidence="3">
    <location>
        <begin position="24"/>
        <end position="943"/>
    </location>
</feature>
<dbReference type="PANTHER" id="PTHR10098">
    <property type="entry name" value="RAPSYN-RELATED"/>
    <property type="match status" value="1"/>
</dbReference>
<comment type="caution">
    <text evidence="5">The sequence shown here is derived from an EMBL/GenBank/DDBJ whole genome shotgun (WGS) entry which is preliminary data.</text>
</comment>
<evidence type="ECO:0000256" key="1">
    <source>
        <dbReference type="PROSITE-ProRule" id="PRU00339"/>
    </source>
</evidence>
<evidence type="ECO:0000313" key="5">
    <source>
        <dbReference type="EMBL" id="KAA6439385.1"/>
    </source>
</evidence>